<evidence type="ECO:0000256" key="2">
    <source>
        <dbReference type="ARBA" id="ARBA00023315"/>
    </source>
</evidence>
<dbReference type="GO" id="GO:0042619">
    <property type="term" value="P:poly-hydroxybutyrate biosynthetic process"/>
    <property type="evidence" value="ECO:0007669"/>
    <property type="project" value="InterPro"/>
</dbReference>
<feature type="compositionally biased region" description="Basic and acidic residues" evidence="3">
    <location>
        <begin position="1"/>
        <end position="10"/>
    </location>
</feature>
<dbReference type="InterPro" id="IPR051321">
    <property type="entry name" value="PHA/PHB_synthase"/>
</dbReference>
<evidence type="ECO:0000256" key="3">
    <source>
        <dbReference type="SAM" id="MobiDB-lite"/>
    </source>
</evidence>
<name>A0A1M5DKS6_9GAMM</name>
<dbReference type="PANTHER" id="PTHR36837">
    <property type="entry name" value="POLY(3-HYDROXYALKANOATE) POLYMERASE SUBUNIT PHAC"/>
    <property type="match status" value="1"/>
</dbReference>
<reference evidence="6 7" key="1">
    <citation type="submission" date="2016-11" db="EMBL/GenBank/DDBJ databases">
        <authorList>
            <person name="Jaros S."/>
            <person name="Januszkiewicz K."/>
            <person name="Wedrychowicz H."/>
        </authorList>
    </citation>
    <scope>NUCLEOTIDE SEQUENCE [LARGE SCALE GENOMIC DNA]</scope>
    <source>
        <strain evidence="6 7">DSM 19980</strain>
    </source>
</reference>
<dbReference type="EMBL" id="FQUJ01000018">
    <property type="protein sequence ID" value="SHF67362.1"/>
    <property type="molecule type" value="Genomic_DNA"/>
</dbReference>
<evidence type="ECO:0000313" key="7">
    <source>
        <dbReference type="Proteomes" id="UP000184346"/>
    </source>
</evidence>
<dbReference type="Gene3D" id="3.40.50.1820">
    <property type="entry name" value="alpha/beta hydrolase"/>
    <property type="match status" value="1"/>
</dbReference>
<organism evidence="6 7">
    <name type="scientific">Modicisalibacter ilicicola DSM 19980</name>
    <dbReference type="NCBI Taxonomy" id="1121942"/>
    <lineage>
        <taxon>Bacteria</taxon>
        <taxon>Pseudomonadati</taxon>
        <taxon>Pseudomonadota</taxon>
        <taxon>Gammaproteobacteria</taxon>
        <taxon>Oceanospirillales</taxon>
        <taxon>Halomonadaceae</taxon>
        <taxon>Modicisalibacter</taxon>
    </lineage>
</organism>
<keyword evidence="1" id="KW-0808">Transferase</keyword>
<dbReference type="InterPro" id="IPR022211">
    <property type="entry name" value="PHBC_N"/>
</dbReference>
<dbReference type="InterPro" id="IPR010941">
    <property type="entry name" value="PhaC_N"/>
</dbReference>
<evidence type="ECO:0000256" key="1">
    <source>
        <dbReference type="ARBA" id="ARBA00022679"/>
    </source>
</evidence>
<proteinExistence type="predicted"/>
<gene>
    <name evidence="6" type="ORF">SAMN02745148_03249</name>
</gene>
<evidence type="ECO:0000259" key="5">
    <source>
        <dbReference type="Pfam" id="PF12551"/>
    </source>
</evidence>
<dbReference type="SUPFAM" id="SSF53474">
    <property type="entry name" value="alpha/beta-Hydrolases"/>
    <property type="match status" value="1"/>
</dbReference>
<dbReference type="Pfam" id="PF12551">
    <property type="entry name" value="PHBC_N"/>
    <property type="match status" value="1"/>
</dbReference>
<keyword evidence="7" id="KW-1185">Reference proteome</keyword>
<protein>
    <submittedName>
        <fullName evidence="6">Polyhydroxyalkanoate synthase</fullName>
    </submittedName>
</protein>
<feature type="region of interest" description="Disordered" evidence="3">
    <location>
        <begin position="1"/>
        <end position="25"/>
    </location>
</feature>
<dbReference type="Pfam" id="PF07167">
    <property type="entry name" value="PhaC_N"/>
    <property type="match status" value="1"/>
</dbReference>
<feature type="compositionally biased region" description="Polar residues" evidence="3">
    <location>
        <begin position="11"/>
        <end position="25"/>
    </location>
</feature>
<feature type="domain" description="Poly-beta-hydroxybutyrate polymerase N-terminal" evidence="5">
    <location>
        <begin position="27"/>
        <end position="63"/>
    </location>
</feature>
<dbReference type="Proteomes" id="UP000184346">
    <property type="component" value="Unassembled WGS sequence"/>
</dbReference>
<keyword evidence="2" id="KW-0012">Acyltransferase</keyword>
<accession>A0A1M5DKS6</accession>
<dbReference type="PANTHER" id="PTHR36837:SF5">
    <property type="entry name" value="POLY-3-HYDROXYBUTYRATE SYNTHASE"/>
    <property type="match status" value="1"/>
</dbReference>
<dbReference type="InterPro" id="IPR029058">
    <property type="entry name" value="AB_hydrolase_fold"/>
</dbReference>
<dbReference type="AlphaFoldDB" id="A0A1M5DKS6"/>
<sequence>MDATVKRNDATTKANTTEASTMTTSKATVDQQLNAMFSMLSGGLSPSAVQQAWWDWAQHLATSLDTQARLAKKATRQWERFRAYSERACHDPGCERCIEPLPQDKRFRGDAWQRWPFNALYQGFLLQQQWWHAATTGVPGVSRHHEAMVAFGVRQCLDVFSPSNFLATNPELIEQTLREGGANLVRGAANLREDWQRQLAGQGPAGVDNYRVGQEVAVTPGQVVYRNRLIELIQYAPVTQVIHAEPVLIVPAWIMKYYILDLSPENSLVRYLVAQGHTVFVVSWKNPGSDERNLGMADYRRLGVMAALDAVTAICPEQRIHGVGYCLGGTLLSIAAAAMGRDDDERLASLTLLAAQTDFSEAGELMLFIDEDQVRFLEDIMAVKGYLDTRQMAGAFQLLRSKDLIWSAMVRSYLAGERSPIFDLMAWNADGTRMPARMHSEYLRRLFLDNDLAGGRYAVDGRPVSLTDIRIPVFAVSTWKDHVAPWRSVYKIQWLARAEVTFVLSSGGHNAGIVSPPGHPHRFHQISTIYQGDPFVDPDSWQAEAVHHNGSWWPCWQGWLETHSGERVSAREPGVTADYPVLDEAPGRYVLEQ</sequence>
<dbReference type="STRING" id="1121942.SAMN02745148_03249"/>
<evidence type="ECO:0000313" key="6">
    <source>
        <dbReference type="EMBL" id="SHF67362.1"/>
    </source>
</evidence>
<dbReference type="GO" id="GO:0016746">
    <property type="term" value="F:acyltransferase activity"/>
    <property type="evidence" value="ECO:0007669"/>
    <property type="project" value="UniProtKB-KW"/>
</dbReference>
<evidence type="ECO:0000259" key="4">
    <source>
        <dbReference type="Pfam" id="PF07167"/>
    </source>
</evidence>
<feature type="domain" description="Poly-beta-hydroxybutyrate polymerase N-terminal" evidence="4">
    <location>
        <begin position="103"/>
        <end position="272"/>
    </location>
</feature>